<keyword evidence="2" id="KW-0812">Transmembrane</keyword>
<evidence type="ECO:0000256" key="1">
    <source>
        <dbReference type="SAM" id="MobiDB-lite"/>
    </source>
</evidence>
<evidence type="ECO:0000313" key="3">
    <source>
        <dbReference type="EMBL" id="RMB84622.1"/>
    </source>
</evidence>
<dbReference type="OrthoDB" id="9815778at2"/>
<dbReference type="Proteomes" id="UP000270471">
    <property type="component" value="Unassembled WGS sequence"/>
</dbReference>
<feature type="transmembrane region" description="Helical" evidence="2">
    <location>
        <begin position="36"/>
        <end position="69"/>
    </location>
</feature>
<keyword evidence="2" id="KW-1133">Transmembrane helix</keyword>
<reference evidence="3 4" key="1">
    <citation type="submission" date="2017-11" db="EMBL/GenBank/DDBJ databases">
        <title>Draft genome of actinobacteria isolated from guarana (Paullinia cupana (Mart.) Ducke.</title>
        <authorList>
            <person name="Siqueira K.A."/>
            <person name="Liotti R.G."/>
            <person name="Mendes T.A.O."/>
            <person name="Soares M.A."/>
        </authorList>
    </citation>
    <scope>NUCLEOTIDE SEQUENCE [LARGE SCALE GENOMIC DNA]</scope>
    <source>
        <strain evidence="3 4">193</strain>
    </source>
</reference>
<feature type="region of interest" description="Disordered" evidence="1">
    <location>
        <begin position="253"/>
        <end position="276"/>
    </location>
</feature>
<keyword evidence="4" id="KW-1185">Reference proteome</keyword>
<dbReference type="SUPFAM" id="SSF53955">
    <property type="entry name" value="Lysozyme-like"/>
    <property type="match status" value="1"/>
</dbReference>
<sequence length="276" mass="27990">MSADMGEKGGDGDGGESGVAKTVRNTGVAVLGFGCLLLPVVLVGGAVVVIIFGGLGVLLAPLIALILLFGGGGGSHSDADNEATANEVVAIMQGDGKDPLDESTVPEDLVQPIEDAGKECETIGPVVIVSQIEFASGYNSKMVGPDGEKGISQLPPAVFEKYGKDDDDNGKVSAEDDVDSIRAQGRFMCDLADEAQNALDTAKVKGNVLDLTLAAYKVGMDAVLAAKGVPQTNEALGYVAAVRAQFAKYAGVAAPPPGATPGVTPTPTETRKTTTS</sequence>
<accession>A0A3M0I8H7</accession>
<evidence type="ECO:0000256" key="2">
    <source>
        <dbReference type="SAM" id="Phobius"/>
    </source>
</evidence>
<dbReference type="EMBL" id="PENI01000010">
    <property type="protein sequence ID" value="RMB84622.1"/>
    <property type="molecule type" value="Genomic_DNA"/>
</dbReference>
<comment type="caution">
    <text evidence="3">The sequence shown here is derived from an EMBL/GenBank/DDBJ whole genome shotgun (WGS) entry which is preliminary data.</text>
</comment>
<name>A0A3M0I8H7_9ACTN</name>
<dbReference type="RefSeq" id="WP_121890477.1">
    <property type="nucleotide sequence ID" value="NZ_PENI01000010.1"/>
</dbReference>
<proteinExistence type="predicted"/>
<dbReference type="InterPro" id="IPR023346">
    <property type="entry name" value="Lysozyme-like_dom_sf"/>
</dbReference>
<dbReference type="Gene3D" id="1.10.530.10">
    <property type="match status" value="1"/>
</dbReference>
<evidence type="ECO:0008006" key="5">
    <source>
        <dbReference type="Google" id="ProtNLM"/>
    </source>
</evidence>
<dbReference type="AlphaFoldDB" id="A0A3M0I8H7"/>
<evidence type="ECO:0000313" key="4">
    <source>
        <dbReference type="Proteomes" id="UP000270471"/>
    </source>
</evidence>
<organism evidence="3 4">
    <name type="scientific">Streptomyces shenzhenensis</name>
    <dbReference type="NCBI Taxonomy" id="943815"/>
    <lineage>
        <taxon>Bacteria</taxon>
        <taxon>Bacillati</taxon>
        <taxon>Actinomycetota</taxon>
        <taxon>Actinomycetes</taxon>
        <taxon>Kitasatosporales</taxon>
        <taxon>Streptomycetaceae</taxon>
        <taxon>Streptomyces</taxon>
    </lineage>
</organism>
<gene>
    <name evidence="3" type="ORF">CTZ28_18050</name>
</gene>
<protein>
    <recommendedName>
        <fullName evidence="5">Transglycosylase SLT domain-containing protein</fullName>
    </recommendedName>
</protein>
<keyword evidence="2" id="KW-0472">Membrane</keyword>